<sequence>MDPPAEIVWGPFESTLRALYLEQDLSLTEVMHEMAAKYQFNATKSQYELQFKKWQFRKNRTADEWKIIARKLAERENEHKETEVVLNGNLINPKKLRKETLRYGSMSKAIQIHPLGPSPPTPEGFIIRTPSPKSAPSMSMLSIHPPINISPVLMDCLPFHQFNSIFGHTGNPFLFILENSGSDSVVLSQESQFGVLGELTGSVSGSLSDTIKALLPENIFPGNPTSAHMAISHRQSSSVLHFLKLSMYLISNNFFGPTTDISEKVYQWLQRHSNGGLMEYILSIGGPTVEALAENLFRLALDAEDVGTISKMIKLGINPNEQVYRTKRGTCYTPLLRACGMQSLNLVRALIDGGAKADHQVGNEDIESVLMSAVDGRDKHGLKPHVDTELVRILLNAGAVVNPGPGESPLSRAVDWGHVEVVDLLVSGGADVNIFVGNGYSNSTPLMTAIKCNPKIPDGDVINMTRTLLLAGADPQRVAIPREKAETPLEVAMARKNIELIQLLLDYGAQVTEQSLFEAVRRCDINVVKLLLNSGGQVTESVIESAVAYNSTLLFFLLDTADDRTKRK</sequence>
<dbReference type="SUPFAM" id="SSF48403">
    <property type="entry name" value="Ankyrin repeat"/>
    <property type="match status" value="1"/>
</dbReference>
<keyword evidence="1" id="KW-0677">Repeat</keyword>
<evidence type="ECO:0000256" key="3">
    <source>
        <dbReference type="PROSITE-ProRule" id="PRU00023"/>
    </source>
</evidence>
<reference evidence="5 6" key="1">
    <citation type="submission" date="2016-04" db="EMBL/GenBank/DDBJ databases">
        <title>A degradative enzymes factory behind the ericoid mycorrhizal symbiosis.</title>
        <authorList>
            <consortium name="DOE Joint Genome Institute"/>
            <person name="Martino E."/>
            <person name="Morin E."/>
            <person name="Grelet G."/>
            <person name="Kuo A."/>
            <person name="Kohler A."/>
            <person name="Daghino S."/>
            <person name="Barry K."/>
            <person name="Choi C."/>
            <person name="Cichocki N."/>
            <person name="Clum A."/>
            <person name="Copeland A."/>
            <person name="Hainaut M."/>
            <person name="Haridas S."/>
            <person name="Labutti K."/>
            <person name="Lindquist E."/>
            <person name="Lipzen A."/>
            <person name="Khouja H.-R."/>
            <person name="Murat C."/>
            <person name="Ohm R."/>
            <person name="Olson A."/>
            <person name="Spatafora J."/>
            <person name="Veneault-Fourrey C."/>
            <person name="Henrissat B."/>
            <person name="Grigoriev I."/>
            <person name="Martin F."/>
            <person name="Perotto S."/>
        </authorList>
    </citation>
    <scope>NUCLEOTIDE SEQUENCE [LARGE SCALE GENOMIC DNA]</scope>
    <source>
        <strain evidence="5 6">F</strain>
    </source>
</reference>
<dbReference type="PANTHER" id="PTHR24198">
    <property type="entry name" value="ANKYRIN REPEAT AND PROTEIN KINASE DOMAIN-CONTAINING PROTEIN"/>
    <property type="match status" value="1"/>
</dbReference>
<dbReference type="InterPro" id="IPR002110">
    <property type="entry name" value="Ankyrin_rpt"/>
</dbReference>
<dbReference type="Proteomes" id="UP000235786">
    <property type="component" value="Unassembled WGS sequence"/>
</dbReference>
<gene>
    <name evidence="5" type="ORF">L207DRAFT_632620</name>
</gene>
<protein>
    <submittedName>
        <fullName evidence="5">Ankyrin</fullName>
    </submittedName>
</protein>
<evidence type="ECO:0000313" key="5">
    <source>
        <dbReference type="EMBL" id="PMD41131.1"/>
    </source>
</evidence>
<evidence type="ECO:0000259" key="4">
    <source>
        <dbReference type="Pfam" id="PF14420"/>
    </source>
</evidence>
<dbReference type="EMBL" id="KZ613944">
    <property type="protein sequence ID" value="PMD41131.1"/>
    <property type="molecule type" value="Genomic_DNA"/>
</dbReference>
<dbReference type="Gene3D" id="1.25.40.20">
    <property type="entry name" value="Ankyrin repeat-containing domain"/>
    <property type="match status" value="2"/>
</dbReference>
<proteinExistence type="predicted"/>
<evidence type="ECO:0000256" key="1">
    <source>
        <dbReference type="ARBA" id="ARBA00022737"/>
    </source>
</evidence>
<organism evidence="5 6">
    <name type="scientific">Hyaloscypha variabilis (strain UAMH 11265 / GT02V1 / F)</name>
    <name type="common">Meliniomyces variabilis</name>
    <dbReference type="NCBI Taxonomy" id="1149755"/>
    <lineage>
        <taxon>Eukaryota</taxon>
        <taxon>Fungi</taxon>
        <taxon>Dikarya</taxon>
        <taxon>Ascomycota</taxon>
        <taxon>Pezizomycotina</taxon>
        <taxon>Leotiomycetes</taxon>
        <taxon>Helotiales</taxon>
        <taxon>Hyaloscyphaceae</taxon>
        <taxon>Hyaloscypha</taxon>
        <taxon>Hyaloscypha variabilis</taxon>
    </lineage>
</organism>
<dbReference type="AlphaFoldDB" id="A0A2J6RRI7"/>
<dbReference type="SMART" id="SM00248">
    <property type="entry name" value="ANK"/>
    <property type="match status" value="6"/>
</dbReference>
<feature type="domain" description="Clr5" evidence="4">
    <location>
        <begin position="8"/>
        <end position="58"/>
    </location>
</feature>
<dbReference type="STRING" id="1149755.A0A2J6RRI7"/>
<dbReference type="PROSITE" id="PS50088">
    <property type="entry name" value="ANK_REPEAT"/>
    <property type="match status" value="2"/>
</dbReference>
<evidence type="ECO:0000313" key="6">
    <source>
        <dbReference type="Proteomes" id="UP000235786"/>
    </source>
</evidence>
<feature type="repeat" description="ANK" evidence="3">
    <location>
        <begin position="405"/>
        <end position="434"/>
    </location>
</feature>
<evidence type="ECO:0000256" key="2">
    <source>
        <dbReference type="ARBA" id="ARBA00023043"/>
    </source>
</evidence>
<dbReference type="PROSITE" id="PS50297">
    <property type="entry name" value="ANK_REP_REGION"/>
    <property type="match status" value="2"/>
</dbReference>
<feature type="repeat" description="ANK" evidence="3">
    <location>
        <begin position="484"/>
        <end position="516"/>
    </location>
</feature>
<dbReference type="Pfam" id="PF14420">
    <property type="entry name" value="Clr5"/>
    <property type="match status" value="1"/>
</dbReference>
<dbReference type="Pfam" id="PF12796">
    <property type="entry name" value="Ank_2"/>
    <property type="match status" value="1"/>
</dbReference>
<accession>A0A2J6RRI7</accession>
<dbReference type="InterPro" id="IPR025676">
    <property type="entry name" value="Clr5_dom"/>
</dbReference>
<name>A0A2J6RRI7_HYAVF</name>
<dbReference type="OrthoDB" id="194358at2759"/>
<keyword evidence="2 3" id="KW-0040">ANK repeat</keyword>
<keyword evidence="6" id="KW-1185">Reference proteome</keyword>
<dbReference type="InterPro" id="IPR036770">
    <property type="entry name" value="Ankyrin_rpt-contain_sf"/>
</dbReference>
<dbReference type="PANTHER" id="PTHR24198:SF165">
    <property type="entry name" value="ANKYRIN REPEAT-CONTAINING PROTEIN-RELATED"/>
    <property type="match status" value="1"/>
</dbReference>